<reference evidence="1" key="1">
    <citation type="journal article" date="2022" name="bioRxiv">
        <title>Sequencing and chromosome-scale assembly of the giantPleurodeles waltlgenome.</title>
        <authorList>
            <person name="Brown T."/>
            <person name="Elewa A."/>
            <person name="Iarovenko S."/>
            <person name="Subramanian E."/>
            <person name="Araus A.J."/>
            <person name="Petzold A."/>
            <person name="Susuki M."/>
            <person name="Suzuki K.-i.T."/>
            <person name="Hayashi T."/>
            <person name="Toyoda A."/>
            <person name="Oliveira C."/>
            <person name="Osipova E."/>
            <person name="Leigh N.D."/>
            <person name="Simon A."/>
            <person name="Yun M.H."/>
        </authorList>
    </citation>
    <scope>NUCLEOTIDE SEQUENCE</scope>
    <source>
        <strain evidence="1">20211129_DDA</strain>
        <tissue evidence="1">Liver</tissue>
    </source>
</reference>
<keyword evidence="2" id="KW-1185">Reference proteome</keyword>
<comment type="caution">
    <text evidence="1">The sequence shown here is derived from an EMBL/GenBank/DDBJ whole genome shotgun (WGS) entry which is preliminary data.</text>
</comment>
<gene>
    <name evidence="1" type="ORF">NDU88_004652</name>
</gene>
<organism evidence="1 2">
    <name type="scientific">Pleurodeles waltl</name>
    <name type="common">Iberian ribbed newt</name>
    <dbReference type="NCBI Taxonomy" id="8319"/>
    <lineage>
        <taxon>Eukaryota</taxon>
        <taxon>Metazoa</taxon>
        <taxon>Chordata</taxon>
        <taxon>Craniata</taxon>
        <taxon>Vertebrata</taxon>
        <taxon>Euteleostomi</taxon>
        <taxon>Amphibia</taxon>
        <taxon>Batrachia</taxon>
        <taxon>Caudata</taxon>
        <taxon>Salamandroidea</taxon>
        <taxon>Salamandridae</taxon>
        <taxon>Pleurodelinae</taxon>
        <taxon>Pleurodeles</taxon>
    </lineage>
</organism>
<dbReference type="EMBL" id="JANPWB010000012">
    <property type="protein sequence ID" value="KAJ1116441.1"/>
    <property type="molecule type" value="Genomic_DNA"/>
</dbReference>
<proteinExistence type="predicted"/>
<evidence type="ECO:0000313" key="2">
    <source>
        <dbReference type="Proteomes" id="UP001066276"/>
    </source>
</evidence>
<dbReference type="Proteomes" id="UP001066276">
    <property type="component" value="Chromosome 8"/>
</dbReference>
<accession>A0AAV7NLP1</accession>
<protein>
    <submittedName>
        <fullName evidence="1">Uncharacterized protein</fullName>
    </submittedName>
</protein>
<evidence type="ECO:0000313" key="1">
    <source>
        <dbReference type="EMBL" id="KAJ1116441.1"/>
    </source>
</evidence>
<name>A0AAV7NLP1_PLEWA</name>
<dbReference type="AlphaFoldDB" id="A0AAV7NLP1"/>
<sequence length="144" mass="15582">MAPKTPGCCRRRACAVAGVGKAVSTESSLAAQSRGLRVDEGLFRARGTVVETGDEDIMQHGGGSLLANIFKHHGRQSVQRYHQDADIAEYEINHYLDKMSTGQLQEEERYQLVAAVTTNEIAVALNSLTSGKAPGPDKIPLEFL</sequence>